<dbReference type="EMBL" id="CP001874">
    <property type="protein sequence ID" value="ADG88970.1"/>
    <property type="molecule type" value="Genomic_DNA"/>
</dbReference>
<accession>D6Y395</accession>
<dbReference type="STRING" id="469371.Tbis_2260"/>
<protein>
    <submittedName>
        <fullName evidence="3">Uncharacterized protein</fullName>
    </submittedName>
</protein>
<feature type="transmembrane region" description="Helical" evidence="2">
    <location>
        <begin position="21"/>
        <end position="40"/>
    </location>
</feature>
<keyword evidence="4" id="KW-1185">Reference proteome</keyword>
<keyword evidence="2" id="KW-1133">Transmembrane helix</keyword>
<reference evidence="3 4" key="1">
    <citation type="submission" date="2010-01" db="EMBL/GenBank/DDBJ databases">
        <title>The complete genome of Thermobispora bispora DSM 43833.</title>
        <authorList>
            <consortium name="US DOE Joint Genome Institute (JGI-PGF)"/>
            <person name="Lucas S."/>
            <person name="Copeland A."/>
            <person name="Lapidus A."/>
            <person name="Glavina del Rio T."/>
            <person name="Dalin E."/>
            <person name="Tice H."/>
            <person name="Bruce D."/>
            <person name="Goodwin L."/>
            <person name="Pitluck S."/>
            <person name="Kyrpides N."/>
            <person name="Mavromatis K."/>
            <person name="Ivanova N."/>
            <person name="Mikhailova N."/>
            <person name="Chertkov O."/>
            <person name="Brettin T."/>
            <person name="Detter J.C."/>
            <person name="Han C."/>
            <person name="Larimer F."/>
            <person name="Land M."/>
            <person name="Hauser L."/>
            <person name="Markowitz V."/>
            <person name="Cheng J.-F."/>
            <person name="Hugenholtz P."/>
            <person name="Woyke T."/>
            <person name="Wu D."/>
            <person name="Jando M."/>
            <person name="Schneider S."/>
            <person name="Klenk H.-P."/>
            <person name="Eisen J.A."/>
        </authorList>
    </citation>
    <scope>NUCLEOTIDE SEQUENCE [LARGE SCALE GENOMIC DNA]</scope>
    <source>
        <strain evidence="4">ATCC 19993 / DSM 43833 / CBS 139.67 / JCM 10125 / KCTC 9307 / NBRC 14880 / R51</strain>
    </source>
</reference>
<dbReference type="KEGG" id="tbi:Tbis_2260"/>
<gene>
    <name evidence="3" type="ordered locus">Tbis_2260</name>
</gene>
<evidence type="ECO:0000256" key="2">
    <source>
        <dbReference type="SAM" id="Phobius"/>
    </source>
</evidence>
<dbReference type="Proteomes" id="UP000006640">
    <property type="component" value="Chromosome"/>
</dbReference>
<keyword evidence="2" id="KW-0472">Membrane</keyword>
<keyword evidence="2" id="KW-0812">Transmembrane</keyword>
<feature type="compositionally biased region" description="Low complexity" evidence="1">
    <location>
        <begin position="82"/>
        <end position="96"/>
    </location>
</feature>
<sequence>MSSRLERLRERRRRRRIRARIITASLGAGALTAGVIAYAGPFGEAAGQATGRPAPVVTPQVLLGELTAAAAGSPVKAGTGTGPAPAGAAAKDPGGTETAKQENKDKKPAAGKTDRKSREKAAIKASGPSEYTDERAVAYFTTRWQDEATERITDIRTVGRYLRIYTDLPESADNSKTALKLCERGLEYLAELGETNPVVFVQAKYGGNGNPVLANVLGPEDDDCRVTHPKPR</sequence>
<feature type="compositionally biased region" description="Basic and acidic residues" evidence="1">
    <location>
        <begin position="99"/>
        <end position="122"/>
    </location>
</feature>
<evidence type="ECO:0000256" key="1">
    <source>
        <dbReference type="SAM" id="MobiDB-lite"/>
    </source>
</evidence>
<dbReference type="HOGENOM" id="CLU_104222_0_0_11"/>
<feature type="region of interest" description="Disordered" evidence="1">
    <location>
        <begin position="73"/>
        <end position="128"/>
    </location>
</feature>
<proteinExistence type="predicted"/>
<organism evidence="3 4">
    <name type="scientific">Thermobispora bispora (strain ATCC 19993 / DSM 43833 / CBS 139.67 / JCM 10125 / KCTC 9307 / NBRC 14880 / R51)</name>
    <dbReference type="NCBI Taxonomy" id="469371"/>
    <lineage>
        <taxon>Bacteria</taxon>
        <taxon>Bacillati</taxon>
        <taxon>Actinomycetota</taxon>
        <taxon>Actinomycetes</taxon>
        <taxon>Streptosporangiales</taxon>
        <taxon>Streptosporangiaceae</taxon>
        <taxon>Thermobispora</taxon>
    </lineage>
</organism>
<dbReference type="AlphaFoldDB" id="D6Y395"/>
<dbReference type="eggNOG" id="ENOG5033Z5G">
    <property type="taxonomic scope" value="Bacteria"/>
</dbReference>
<name>D6Y395_THEBD</name>
<evidence type="ECO:0000313" key="4">
    <source>
        <dbReference type="Proteomes" id="UP000006640"/>
    </source>
</evidence>
<evidence type="ECO:0000313" key="3">
    <source>
        <dbReference type="EMBL" id="ADG88970.1"/>
    </source>
</evidence>